<gene>
    <name evidence="2" type="ORF">GP475_06665</name>
</gene>
<protein>
    <submittedName>
        <fullName evidence="2">DUF3710 domain-containing protein</fullName>
    </submittedName>
</protein>
<evidence type="ECO:0000256" key="1">
    <source>
        <dbReference type="SAM" id="MobiDB-lite"/>
    </source>
</evidence>
<reference evidence="2 3" key="1">
    <citation type="submission" date="2019-12" db="EMBL/GenBank/DDBJ databases">
        <title>Corynebacterium sp. nov., isolated from feces of the Anser Albifrons in China.</title>
        <authorList>
            <person name="Liu Q."/>
        </authorList>
    </citation>
    <scope>NUCLEOTIDE SEQUENCE [LARGE SCALE GENOMIC DNA]</scope>
    <source>
        <strain evidence="2 3">4H37-19</strain>
    </source>
</reference>
<dbReference type="RefSeq" id="WP_187973667.1">
    <property type="nucleotide sequence ID" value="NZ_CP046884.1"/>
</dbReference>
<feature type="region of interest" description="Disordered" evidence="1">
    <location>
        <begin position="1"/>
        <end position="53"/>
    </location>
</feature>
<organism evidence="2 3">
    <name type="scientific">Corynebacterium poyangense</name>
    <dbReference type="NCBI Taxonomy" id="2684405"/>
    <lineage>
        <taxon>Bacteria</taxon>
        <taxon>Bacillati</taxon>
        <taxon>Actinomycetota</taxon>
        <taxon>Actinomycetes</taxon>
        <taxon>Mycobacteriales</taxon>
        <taxon>Corynebacteriaceae</taxon>
        <taxon>Corynebacterium</taxon>
    </lineage>
</organism>
<sequence length="241" mass="26458">MSWFRRKNAAAKNVEEENTAIPDEANPVDSDPAEEPGIHDVDHDAVSGDVGPFDGDSVNIADCDFSDFSEAVLDLGSIKIPLPKDSQVQVELGPQGPQSIHIVTRVGRITPAVFAAPRSEGLWRKATVDIRESMREQGLEPRIEQGPWGREVVTEQDGNQIRLLGVDGPRWMLRFTAAGPEHSSAELAELSREVAARTFVYRGDNPVLAGNSLPVVLPEVLSDQVRQEMQRRAQQHQQGQA</sequence>
<dbReference type="AlphaFoldDB" id="A0A7H0SP77"/>
<dbReference type="Proteomes" id="UP000516320">
    <property type="component" value="Chromosome"/>
</dbReference>
<accession>A0A7H0SP77</accession>
<name>A0A7H0SP77_9CORY</name>
<keyword evidence="3" id="KW-1185">Reference proteome</keyword>
<feature type="compositionally biased region" description="Basic and acidic residues" evidence="1">
    <location>
        <begin position="36"/>
        <end position="46"/>
    </location>
</feature>
<evidence type="ECO:0000313" key="3">
    <source>
        <dbReference type="Proteomes" id="UP000516320"/>
    </source>
</evidence>
<proteinExistence type="predicted"/>
<dbReference type="InterPro" id="IPR022183">
    <property type="entry name" value="DUF3710"/>
</dbReference>
<dbReference type="KEGG" id="cpoy:GP475_06665"/>
<evidence type="ECO:0000313" key="2">
    <source>
        <dbReference type="EMBL" id="QNQ90352.1"/>
    </source>
</evidence>
<dbReference type="Pfam" id="PF12502">
    <property type="entry name" value="DUF3710"/>
    <property type="match status" value="1"/>
</dbReference>
<dbReference type="EMBL" id="CP046884">
    <property type="protein sequence ID" value="QNQ90352.1"/>
    <property type="molecule type" value="Genomic_DNA"/>
</dbReference>